<dbReference type="PROSITE" id="PS50893">
    <property type="entry name" value="ABC_TRANSPORTER_2"/>
    <property type="match status" value="1"/>
</dbReference>
<keyword evidence="3" id="KW-0547">Nucleotide-binding</keyword>
<evidence type="ECO:0000259" key="8">
    <source>
        <dbReference type="PROSITE" id="PS50893"/>
    </source>
</evidence>
<dbReference type="Ensembl" id="ENSUPAT00010009946.1">
    <property type="protein sequence ID" value="ENSUPAP00010008658.1"/>
    <property type="gene ID" value="ENSUPAG00010006957.1"/>
</dbReference>
<evidence type="ECO:0000256" key="3">
    <source>
        <dbReference type="ARBA" id="ARBA00022741"/>
    </source>
</evidence>
<dbReference type="GO" id="GO:0016020">
    <property type="term" value="C:membrane"/>
    <property type="evidence" value="ECO:0007669"/>
    <property type="project" value="UniProtKB-SubCell"/>
</dbReference>
<organism evidence="9 10">
    <name type="scientific">Urocitellus parryii</name>
    <name type="common">Arctic ground squirrel</name>
    <name type="synonym">Spermophilus parryii</name>
    <dbReference type="NCBI Taxonomy" id="9999"/>
    <lineage>
        <taxon>Eukaryota</taxon>
        <taxon>Metazoa</taxon>
        <taxon>Chordata</taxon>
        <taxon>Craniata</taxon>
        <taxon>Vertebrata</taxon>
        <taxon>Euteleostomi</taxon>
        <taxon>Mammalia</taxon>
        <taxon>Eutheria</taxon>
        <taxon>Euarchontoglires</taxon>
        <taxon>Glires</taxon>
        <taxon>Rodentia</taxon>
        <taxon>Sciuromorpha</taxon>
        <taxon>Sciuridae</taxon>
        <taxon>Xerinae</taxon>
        <taxon>Marmotini</taxon>
        <taxon>Urocitellus</taxon>
    </lineage>
</organism>
<feature type="transmembrane region" description="Helical" evidence="7">
    <location>
        <begin position="438"/>
        <end position="459"/>
    </location>
</feature>
<comment type="subcellular location">
    <subcellularLocation>
        <location evidence="1">Membrane</location>
        <topology evidence="1">Multi-pass membrane protein</topology>
    </subcellularLocation>
</comment>
<keyword evidence="4" id="KW-0067">ATP-binding</keyword>
<dbReference type="InterPro" id="IPR003439">
    <property type="entry name" value="ABC_transporter-like_ATP-bd"/>
</dbReference>
<feature type="transmembrane region" description="Helical" evidence="7">
    <location>
        <begin position="168"/>
        <end position="189"/>
    </location>
</feature>
<keyword evidence="5 7" id="KW-1133">Transmembrane helix</keyword>
<dbReference type="GO" id="GO:0005548">
    <property type="term" value="F:phospholipid transporter activity"/>
    <property type="evidence" value="ECO:0007669"/>
    <property type="project" value="TreeGrafter"/>
</dbReference>
<keyword evidence="2 7" id="KW-0812">Transmembrane</keyword>
<feature type="transmembrane region" description="Helical" evidence="7">
    <location>
        <begin position="480"/>
        <end position="499"/>
    </location>
</feature>
<feature type="transmembrane region" description="Helical" evidence="7">
    <location>
        <begin position="553"/>
        <end position="574"/>
    </location>
</feature>
<evidence type="ECO:0000313" key="10">
    <source>
        <dbReference type="Proteomes" id="UP000694417"/>
    </source>
</evidence>
<evidence type="ECO:0000256" key="4">
    <source>
        <dbReference type="ARBA" id="ARBA00022840"/>
    </source>
</evidence>
<dbReference type="FunFam" id="3.40.50.300:FF:000232">
    <property type="entry name" value="ATP-binding cassette, sub-family A (ABC1), member 1"/>
    <property type="match status" value="1"/>
</dbReference>
<evidence type="ECO:0000256" key="5">
    <source>
        <dbReference type="ARBA" id="ARBA00022989"/>
    </source>
</evidence>
<dbReference type="Proteomes" id="UP000694417">
    <property type="component" value="Unplaced"/>
</dbReference>
<dbReference type="CDD" id="cd03263">
    <property type="entry name" value="ABC_subfamily_A"/>
    <property type="match status" value="1"/>
</dbReference>
<dbReference type="InterPro" id="IPR026082">
    <property type="entry name" value="ABCA"/>
</dbReference>
<dbReference type="PANTHER" id="PTHR19229:SF190">
    <property type="entry name" value="RETINAL-SPECIFIC PHOSPHOLIPID-TRANSPORTING ATPASE ABCA4"/>
    <property type="match status" value="1"/>
</dbReference>
<accession>A0A8D2H6P0</accession>
<dbReference type="GeneTree" id="ENSGT00940000155624"/>
<dbReference type="GO" id="GO:0016887">
    <property type="term" value="F:ATP hydrolysis activity"/>
    <property type="evidence" value="ECO:0007669"/>
    <property type="project" value="InterPro"/>
</dbReference>
<evidence type="ECO:0000256" key="7">
    <source>
        <dbReference type="SAM" id="Phobius"/>
    </source>
</evidence>
<sequence length="1020" mass="113838">MTLSKNENIKKDWGCDSVLEHSWLVECIGQELIFLLPNKNFKQRAYASLFRELEETLADLGLSSFGISDTPLEEIFLKVTEDSDSGPLFADGTQMKREHASMRHPCLVPSEKAQQAAQSSSTCSPVQPPLEPQDRGTVLNTGLRLVLQHVQALLIKRFHHATGSRKDFLAQMVLPATFVFLALVLSIIVPPFGEYPALTLHPWIYGQQYTFFSMDEPGSKHLEVLADVLLNKPGFGNRCLKEEWLLEYPCGNSTPWKTPSVSPNITHLFQKQKWTPANPSPSCQCSTREKLTMLPECPEGAGGLPPPQRIQRSTEILQNLTNRNISDYLVKTYPDLIRNRKFWRGEYGGISIGGKLPVLLITGEDLVGFLSELGQMMNVSGGPVTREASKEMSDFLKYLETEDNIKVWFNNKGWHALVTSFVLYLIQERMNKAKHLQFVSGVSAITYWMTNFLWDIVSVRTGGGHLRGFQKKAYTSPSNLPALIALLMLYGWAVIPMMYPASFLFDVPSTAYVALSCANLFIGINSSAITFILELFESNRTLLRFNAMLRKLLIIFPHFCLGRGLIDLALSQAVTDVYARFGEEHSPNPFQWDLIGKNLIAMAAEGVVYFLLNLLVQKHFFFTRWIAEPPKEPIVDEDDDVAEERQRITSGGDKTDILRLNQLTKVYSGSSSPAVDRLCVGIRPGECFGLLGVNGAGKTTTFKMLTGDTTVTSGDATIAGKSILTNISEVHQNMGYCPQFDAVDDLLTGREHLYLYARLRGVPTKEIEKVANWSIQSLGLSLYADRLVGTYSGGNKRKLSTAMALIGCPPLVLLDEPTTGMDPQARRMLWNTIVSILREGRAVVLTSHSMEECEALCTRLAIMVKGTFQCLGTIQHLKYKFGDGYIVTMKIKSPKDDLLPDLNPVEQFFQGNFPGSVQRERHYNMLQFQVSSSSLARIFQLLLSHKDSLFIEEYSVTQTTVNQVFVNFANKQQTEPHDLPLHPRAAGASQKAKVLLLPFLSPLLEADPGLPGPVGPLHLR</sequence>
<dbReference type="PANTHER" id="PTHR19229">
    <property type="entry name" value="ATP-BINDING CASSETTE TRANSPORTER SUBFAMILY A ABCA"/>
    <property type="match status" value="1"/>
</dbReference>
<evidence type="ECO:0000256" key="2">
    <source>
        <dbReference type="ARBA" id="ARBA00022692"/>
    </source>
</evidence>
<keyword evidence="10" id="KW-1185">Reference proteome</keyword>
<dbReference type="GO" id="GO:0140326">
    <property type="term" value="F:ATPase-coupled intramembrane lipid transporter activity"/>
    <property type="evidence" value="ECO:0007669"/>
    <property type="project" value="TreeGrafter"/>
</dbReference>
<evidence type="ECO:0000256" key="6">
    <source>
        <dbReference type="ARBA" id="ARBA00023136"/>
    </source>
</evidence>
<keyword evidence="6 7" id="KW-0472">Membrane</keyword>
<dbReference type="Pfam" id="PF00005">
    <property type="entry name" value="ABC_tran"/>
    <property type="match status" value="1"/>
</dbReference>
<dbReference type="Gene3D" id="3.40.50.300">
    <property type="entry name" value="P-loop containing nucleotide triphosphate hydrolases"/>
    <property type="match status" value="1"/>
</dbReference>
<reference evidence="9" key="1">
    <citation type="submission" date="2025-08" db="UniProtKB">
        <authorList>
            <consortium name="Ensembl"/>
        </authorList>
    </citation>
    <scope>IDENTIFICATION</scope>
</reference>
<reference evidence="9" key="2">
    <citation type="submission" date="2025-09" db="UniProtKB">
        <authorList>
            <consortium name="Ensembl"/>
        </authorList>
    </citation>
    <scope>IDENTIFICATION</scope>
</reference>
<feature type="domain" description="ABC transporter" evidence="8">
    <location>
        <begin position="658"/>
        <end position="890"/>
    </location>
</feature>
<dbReference type="InterPro" id="IPR013525">
    <property type="entry name" value="ABC2_TM"/>
</dbReference>
<feature type="transmembrane region" description="Helical" evidence="7">
    <location>
        <begin position="511"/>
        <end position="533"/>
    </location>
</feature>
<dbReference type="Pfam" id="PF23321">
    <property type="entry name" value="R1_ABCA1"/>
    <property type="match status" value="1"/>
</dbReference>
<name>A0A8D2H6P0_UROPR</name>
<dbReference type="InterPro" id="IPR003593">
    <property type="entry name" value="AAA+_ATPase"/>
</dbReference>
<dbReference type="GO" id="GO:0140359">
    <property type="term" value="F:ABC-type transporter activity"/>
    <property type="evidence" value="ECO:0007669"/>
    <property type="project" value="InterPro"/>
</dbReference>
<dbReference type="SUPFAM" id="SSF52540">
    <property type="entry name" value="P-loop containing nucleoside triphosphate hydrolases"/>
    <property type="match status" value="1"/>
</dbReference>
<proteinExistence type="predicted"/>
<evidence type="ECO:0000313" key="9">
    <source>
        <dbReference type="Ensembl" id="ENSUPAP00010008658.1"/>
    </source>
</evidence>
<dbReference type="GO" id="GO:0005524">
    <property type="term" value="F:ATP binding"/>
    <property type="evidence" value="ECO:0007669"/>
    <property type="project" value="UniProtKB-KW"/>
</dbReference>
<dbReference type="SMART" id="SM00382">
    <property type="entry name" value="AAA"/>
    <property type="match status" value="1"/>
</dbReference>
<feature type="transmembrane region" description="Helical" evidence="7">
    <location>
        <begin position="594"/>
        <end position="616"/>
    </location>
</feature>
<protein>
    <recommendedName>
        <fullName evidence="8">ABC transporter domain-containing protein</fullName>
    </recommendedName>
</protein>
<dbReference type="InterPro" id="IPR056264">
    <property type="entry name" value="R2_ABCA1-4-like"/>
</dbReference>
<dbReference type="InterPro" id="IPR027417">
    <property type="entry name" value="P-loop_NTPase"/>
</dbReference>
<evidence type="ECO:0000256" key="1">
    <source>
        <dbReference type="ARBA" id="ARBA00004141"/>
    </source>
</evidence>
<dbReference type="Pfam" id="PF12698">
    <property type="entry name" value="ABC2_membrane_3"/>
    <property type="match status" value="1"/>
</dbReference>
<dbReference type="AlphaFoldDB" id="A0A8D2H6P0"/>